<dbReference type="GO" id="GO:0005525">
    <property type="term" value="F:GTP binding"/>
    <property type="evidence" value="ECO:0007669"/>
    <property type="project" value="UniProtKB-KW"/>
</dbReference>
<dbReference type="NCBIfam" id="TIGR00487">
    <property type="entry name" value="IF-2"/>
    <property type="match status" value="1"/>
</dbReference>
<dbReference type="InterPro" id="IPR009000">
    <property type="entry name" value="Transl_B-barrel_sf"/>
</dbReference>
<evidence type="ECO:0000313" key="11">
    <source>
        <dbReference type="Proteomes" id="UP000178305"/>
    </source>
</evidence>
<evidence type="ECO:0000256" key="6">
    <source>
        <dbReference type="ARBA" id="ARBA00023134"/>
    </source>
</evidence>
<dbReference type="InterPro" id="IPR023115">
    <property type="entry name" value="TIF_IF2_dom3"/>
</dbReference>
<evidence type="ECO:0000313" key="10">
    <source>
        <dbReference type="EMBL" id="OGG27868.1"/>
    </source>
</evidence>
<feature type="non-terminal residue" evidence="10">
    <location>
        <position position="488"/>
    </location>
</feature>
<reference evidence="10 11" key="1">
    <citation type="journal article" date="2016" name="Nat. Commun.">
        <title>Thousands of microbial genomes shed light on interconnected biogeochemical processes in an aquifer system.</title>
        <authorList>
            <person name="Anantharaman K."/>
            <person name="Brown C.T."/>
            <person name="Hug L.A."/>
            <person name="Sharon I."/>
            <person name="Castelle C.J."/>
            <person name="Probst A.J."/>
            <person name="Thomas B.C."/>
            <person name="Singh A."/>
            <person name="Wilkins M.J."/>
            <person name="Karaoz U."/>
            <person name="Brodie E.L."/>
            <person name="Williams K.H."/>
            <person name="Hubbard S.S."/>
            <person name="Banfield J.F."/>
        </authorList>
    </citation>
    <scope>NUCLEOTIDE SEQUENCE [LARGE SCALE GENOMIC DNA]</scope>
</reference>
<dbReference type="InterPro" id="IPR027417">
    <property type="entry name" value="P-loop_NTPase"/>
</dbReference>
<comment type="caution">
    <text evidence="10">The sequence shown here is derived from an EMBL/GenBank/DDBJ whole genome shotgun (WGS) entry which is preliminary data.</text>
</comment>
<dbReference type="InterPro" id="IPR036925">
    <property type="entry name" value="TIF_IF2_dom3_sf"/>
</dbReference>
<dbReference type="Pfam" id="PF11987">
    <property type="entry name" value="IF-2"/>
    <property type="match status" value="1"/>
</dbReference>
<dbReference type="CDD" id="cd01887">
    <property type="entry name" value="IF2_eIF5B"/>
    <property type="match status" value="1"/>
</dbReference>
<dbReference type="InterPro" id="IPR005225">
    <property type="entry name" value="Small_GTP-bd"/>
</dbReference>
<dbReference type="NCBIfam" id="TIGR00231">
    <property type="entry name" value="small_GTP"/>
    <property type="match status" value="1"/>
</dbReference>
<evidence type="ECO:0000256" key="3">
    <source>
        <dbReference type="ARBA" id="ARBA00022540"/>
    </source>
</evidence>
<evidence type="ECO:0000256" key="8">
    <source>
        <dbReference type="RuleBase" id="RU000644"/>
    </source>
</evidence>
<dbReference type="SUPFAM" id="SSF52540">
    <property type="entry name" value="P-loop containing nucleoside triphosphate hydrolases"/>
    <property type="match status" value="1"/>
</dbReference>
<evidence type="ECO:0000256" key="1">
    <source>
        <dbReference type="ARBA" id="ARBA00007733"/>
    </source>
</evidence>
<evidence type="ECO:0000259" key="9">
    <source>
        <dbReference type="PROSITE" id="PS51722"/>
    </source>
</evidence>
<dbReference type="InterPro" id="IPR000178">
    <property type="entry name" value="TF_IF2_bacterial-like"/>
</dbReference>
<evidence type="ECO:0000256" key="2">
    <source>
        <dbReference type="ARBA" id="ARBA00020675"/>
    </source>
</evidence>
<dbReference type="InterPro" id="IPR053905">
    <property type="entry name" value="EF-G-like_DII"/>
</dbReference>
<keyword evidence="6" id="KW-0342">GTP-binding</keyword>
<dbReference type="InterPro" id="IPR015760">
    <property type="entry name" value="TIF_IF2"/>
</dbReference>
<keyword evidence="3 8" id="KW-0396">Initiation factor</keyword>
<name>A0A1F6AT85_9BACT</name>
<dbReference type="Pfam" id="PF00009">
    <property type="entry name" value="GTP_EFTU"/>
    <property type="match status" value="1"/>
</dbReference>
<gene>
    <name evidence="10" type="ORF">A3A64_05010</name>
</gene>
<dbReference type="SUPFAM" id="SSF52156">
    <property type="entry name" value="Initiation factor IF2/eIF5b, domain 3"/>
    <property type="match status" value="1"/>
</dbReference>
<feature type="domain" description="Tr-type G" evidence="9">
    <location>
        <begin position="11"/>
        <end position="184"/>
    </location>
</feature>
<dbReference type="Gene3D" id="2.40.30.10">
    <property type="entry name" value="Translation factors"/>
    <property type="match status" value="2"/>
</dbReference>
<proteinExistence type="inferred from homology"/>
<dbReference type="SUPFAM" id="SSF50447">
    <property type="entry name" value="Translation proteins"/>
    <property type="match status" value="2"/>
</dbReference>
<protein>
    <recommendedName>
        <fullName evidence="2 7">Translation initiation factor IF-2</fullName>
    </recommendedName>
</protein>
<dbReference type="EMBL" id="MFJY01000035">
    <property type="protein sequence ID" value="OGG27868.1"/>
    <property type="molecule type" value="Genomic_DNA"/>
</dbReference>
<evidence type="ECO:0000256" key="7">
    <source>
        <dbReference type="NCBIfam" id="TIGR00487"/>
    </source>
</evidence>
<comment type="similarity">
    <text evidence="1 8">Belongs to the TRAFAC class translation factor GTPase superfamily. Classic translation factor GTPase family. IF-2 subfamily.</text>
</comment>
<accession>A0A1F6AT85</accession>
<dbReference type="PANTHER" id="PTHR43381:SF5">
    <property type="entry name" value="TR-TYPE G DOMAIN-CONTAINING PROTEIN"/>
    <property type="match status" value="1"/>
</dbReference>
<evidence type="ECO:0000256" key="5">
    <source>
        <dbReference type="ARBA" id="ARBA00022917"/>
    </source>
</evidence>
<dbReference type="FunFam" id="3.40.50.10050:FF:000001">
    <property type="entry name" value="Translation initiation factor IF-2"/>
    <property type="match status" value="1"/>
</dbReference>
<dbReference type="PROSITE" id="PS51722">
    <property type="entry name" value="G_TR_2"/>
    <property type="match status" value="1"/>
</dbReference>
<dbReference type="GO" id="GO:0003924">
    <property type="term" value="F:GTPase activity"/>
    <property type="evidence" value="ECO:0007669"/>
    <property type="project" value="InterPro"/>
</dbReference>
<dbReference type="AlphaFoldDB" id="A0A1F6AT85"/>
<dbReference type="Gene3D" id="3.40.50.300">
    <property type="entry name" value="P-loop containing nucleotide triphosphate hydrolases"/>
    <property type="match status" value="1"/>
</dbReference>
<dbReference type="InterPro" id="IPR000795">
    <property type="entry name" value="T_Tr_GTP-bd_dom"/>
</dbReference>
<keyword evidence="5 8" id="KW-0648">Protein biosynthesis</keyword>
<dbReference type="PANTHER" id="PTHR43381">
    <property type="entry name" value="TRANSLATION INITIATION FACTOR IF-2-RELATED"/>
    <property type="match status" value="1"/>
</dbReference>
<sequence>MTDKPQKESSFRPPIVAVLGHVDHGKTTLLDTIRKSNVASREHGGITQHIGAYQVKIKDQLITFIDTPGHEAFAKMRSRGAHVADIALLVVAADDSVKPQTKESIEQIKASGASMIVVVNKIDLPTALVDKVKADLAKNGVQVEGFGGDVPVALVSAKQGTGVSELLDLILLVYQMKDHSGDPLKATPFEAIVIETRIDHGRGMVATVVVKKGTLQAGMPLFEGTFQVAKVRAMFDEYGNPPAGGVAPPSKPVEVLGFTKLPAVGSLIQSQAAAPTPSNTAEVKSPVPAIAEIPDWLKPVAEQEGKKLIIILKADTAGSIEAITASFSDKIRIISSAIGDISDADVLMAKSTGAFIVGFNVKCPVAVAKLAETEKVIFRTYHIIYELLDELSDVVSGMKEVLTRERELGTGTVIAEFPFEKQRIAGTQVASGRLAKGDTVKIMREDVEIARAKIKSVRLGKEDVTKVEAGNQCGVLFDKKVDFLLQDA</sequence>
<dbReference type="Pfam" id="PF22042">
    <property type="entry name" value="EF-G_D2"/>
    <property type="match status" value="1"/>
</dbReference>
<dbReference type="GO" id="GO:0005737">
    <property type="term" value="C:cytoplasm"/>
    <property type="evidence" value="ECO:0007669"/>
    <property type="project" value="UniProtKB-UniRule"/>
</dbReference>
<keyword evidence="4" id="KW-0547">Nucleotide-binding</keyword>
<dbReference type="FunFam" id="3.40.50.300:FF:000019">
    <property type="entry name" value="Translation initiation factor IF-2"/>
    <property type="match status" value="1"/>
</dbReference>
<organism evidence="10 11">
    <name type="scientific">Candidatus Gottesmanbacteria bacterium RIFCSPLOWO2_01_FULL_48_11</name>
    <dbReference type="NCBI Taxonomy" id="1798395"/>
    <lineage>
        <taxon>Bacteria</taxon>
        <taxon>Candidatus Gottesmaniibacteriota</taxon>
    </lineage>
</organism>
<dbReference type="Gene3D" id="3.40.50.10050">
    <property type="entry name" value="Translation initiation factor IF- 2, domain 3"/>
    <property type="match status" value="1"/>
</dbReference>
<comment type="function">
    <text evidence="8">One of the essential components for the initiation of protein synthesis. Protects formylmethionyl-tRNA from spontaneous hydrolysis and promotes its binding to the 30S ribosomal subunits. Also involved in the hydrolysis of GTP during the formation of the 70S ribosomal complex.</text>
</comment>
<dbReference type="Proteomes" id="UP000178305">
    <property type="component" value="Unassembled WGS sequence"/>
</dbReference>
<evidence type="ECO:0000256" key="4">
    <source>
        <dbReference type="ARBA" id="ARBA00022741"/>
    </source>
</evidence>
<dbReference type="GO" id="GO:0003743">
    <property type="term" value="F:translation initiation factor activity"/>
    <property type="evidence" value="ECO:0007669"/>
    <property type="project" value="UniProtKB-UniRule"/>
</dbReference>